<dbReference type="AlphaFoldDB" id="A0A2P4XAV6"/>
<proteinExistence type="predicted"/>
<evidence type="ECO:0000313" key="4">
    <source>
        <dbReference type="Proteomes" id="UP000237271"/>
    </source>
</evidence>
<name>A0A2P4XAV6_9STRA</name>
<feature type="transmembrane region" description="Helical" evidence="1">
    <location>
        <begin position="391"/>
        <end position="414"/>
    </location>
</feature>
<keyword evidence="1" id="KW-0472">Membrane</keyword>
<dbReference type="PANTHER" id="PTHR39200:SF1">
    <property type="entry name" value="AUTO-TRANSPORTER ADHESIN HEAD GIN DOMAIN-CONTAINING PROTEIN-RELATED"/>
    <property type="match status" value="1"/>
</dbReference>
<dbReference type="Gene3D" id="2.160.20.120">
    <property type="match status" value="2"/>
</dbReference>
<protein>
    <recommendedName>
        <fullName evidence="2">Putative auto-transporter adhesin head GIN domain-containing protein</fullName>
    </recommendedName>
</protein>
<dbReference type="OrthoDB" id="73397at2759"/>
<dbReference type="EMBL" id="NCKW01015519">
    <property type="protein sequence ID" value="POM62658.1"/>
    <property type="molecule type" value="Genomic_DNA"/>
</dbReference>
<evidence type="ECO:0000313" key="3">
    <source>
        <dbReference type="EMBL" id="POM62658.1"/>
    </source>
</evidence>
<keyword evidence="1" id="KW-1133">Transmembrane helix</keyword>
<reference evidence="3 4" key="1">
    <citation type="journal article" date="2017" name="Genome Biol. Evol.">
        <title>Phytophthora megakarya and P. palmivora, closely related causal agents of cacao black pod rot, underwent increases in genome sizes and gene numbers by different mechanisms.</title>
        <authorList>
            <person name="Ali S.S."/>
            <person name="Shao J."/>
            <person name="Lary D.J."/>
            <person name="Kronmiller B."/>
            <person name="Shen D."/>
            <person name="Strem M.D."/>
            <person name="Amoako-Attah I."/>
            <person name="Akrofi A.Y."/>
            <person name="Begoude B.A."/>
            <person name="Ten Hoopen G.M."/>
            <person name="Coulibaly K."/>
            <person name="Kebe B.I."/>
            <person name="Melnick R.L."/>
            <person name="Guiltinan M.J."/>
            <person name="Tyler B.M."/>
            <person name="Meinhardt L.W."/>
            <person name="Bailey B.A."/>
        </authorList>
    </citation>
    <scope>NUCLEOTIDE SEQUENCE [LARGE SCALE GENOMIC DNA]</scope>
    <source>
        <strain evidence="4">sbr112.9</strain>
    </source>
</reference>
<keyword evidence="1" id="KW-0812">Transmembrane</keyword>
<dbReference type="InterPro" id="IPR021255">
    <property type="entry name" value="DUF2807"/>
</dbReference>
<comment type="caution">
    <text evidence="3">The sequence shown here is derived from an EMBL/GenBank/DDBJ whole genome shotgun (WGS) entry which is preliminary data.</text>
</comment>
<dbReference type="Proteomes" id="UP000237271">
    <property type="component" value="Unassembled WGS sequence"/>
</dbReference>
<dbReference type="PANTHER" id="PTHR39200">
    <property type="entry name" value="HYPOTHETICAL EXPORTED PROTEIN"/>
    <property type="match status" value="1"/>
</dbReference>
<organism evidence="3 4">
    <name type="scientific">Phytophthora palmivora</name>
    <dbReference type="NCBI Taxonomy" id="4796"/>
    <lineage>
        <taxon>Eukaryota</taxon>
        <taxon>Sar</taxon>
        <taxon>Stramenopiles</taxon>
        <taxon>Oomycota</taxon>
        <taxon>Peronosporomycetes</taxon>
        <taxon>Peronosporales</taxon>
        <taxon>Peronosporaceae</taxon>
        <taxon>Phytophthora</taxon>
    </lineage>
</organism>
<gene>
    <name evidence="3" type="ORF">PHPALM_28154</name>
</gene>
<evidence type="ECO:0000256" key="1">
    <source>
        <dbReference type="SAM" id="Phobius"/>
    </source>
</evidence>
<evidence type="ECO:0000259" key="2">
    <source>
        <dbReference type="Pfam" id="PF10988"/>
    </source>
</evidence>
<keyword evidence="4" id="KW-1185">Reference proteome</keyword>
<feature type="domain" description="Putative auto-transporter adhesin head GIN" evidence="2">
    <location>
        <begin position="176"/>
        <end position="291"/>
    </location>
</feature>
<sequence>MNDTGSDDSAQYWTVRCAPGSVLCNVTETFIVIVTGSYDVTLRFEDSGSTGNCDIARVRVKENSKASDRVVVQLVVIDGFQVLELSAKEDNVDVVLLQKERVKQLINQGSGDVVVLENVHVVSGPRLIFSNIGSGNIFIKPSTPITVDTLELGSGNGNIQASFYEFDVKTFVLDASSSGFTTVVVESNATVDSLTLTAQGSGSLCLTAGSSIISNHVKIEKVGAGGISLGPRGTCQDASILTGGSVGTIDIGGIQCQDVDVDLFGSGDVVVQATNSLAGDVFGNGHLKYYGVAPQSIDSRNYMGLVTAMPVSSSYHRPECKITPSKFTKSTGDLNKDNSLIDYDLSFVQDNTLCASSIMLIVAIILRWFNESRRRAREEQRQTLIHTGRQVYAHWIAVLMKHVSIFTTIAFALLQTGAESTLSVESTEPLRSNDLNGAFLEKVWTVNGDNGDVLNDLTVQIAGNVFVDYDASLRDVNGVKAKIIMRSSSPDMVNLVGVTVHEAAGSGVRVHFKNTNARVVGEVVTQVIVSDPNVLSSVSATNSDKVVLGDGVVVSNDPSASLELDASGDADMFVGSSTQDQFTLKAIDIASAGDGHVQVLASSIQADSITVSLSGDSKAAIIATDHITVDSMVSAISGDGKIFVETANLHSQRLSATLSGDGKVSYSSAGSCVDQTIHLSGDAAVYAGSIVCKNSMVATSGDGKAIVQTTDTLTSVGGGSVKYVNSPPHRVVSSSIFRKHSNVKPAKYNKFKTHRPSTPPTRVPTHLTVVVKSAWFGDSPHVSVYSGIGYPIVIDDTGFAVTGYPSNQNHFGLFSVFTVVGIVVVIAIAAFKFRERHTREKYAPLA</sequence>
<accession>A0A2P4XAV6</accession>
<dbReference type="Pfam" id="PF10988">
    <property type="entry name" value="DUF2807"/>
    <property type="match status" value="1"/>
</dbReference>
<feature type="transmembrane region" description="Helical" evidence="1">
    <location>
        <begin position="811"/>
        <end position="831"/>
    </location>
</feature>
<feature type="transmembrane region" description="Helical" evidence="1">
    <location>
        <begin position="353"/>
        <end position="370"/>
    </location>
</feature>